<evidence type="ECO:0000313" key="2">
    <source>
        <dbReference type="EMBL" id="KAJ8373452.1"/>
    </source>
</evidence>
<reference evidence="2" key="1">
    <citation type="journal article" date="2023" name="Science">
        <title>Genome structures resolve the early diversification of teleost fishes.</title>
        <authorList>
            <person name="Parey E."/>
            <person name="Louis A."/>
            <person name="Montfort J."/>
            <person name="Bouchez O."/>
            <person name="Roques C."/>
            <person name="Iampietro C."/>
            <person name="Lluch J."/>
            <person name="Castinel A."/>
            <person name="Donnadieu C."/>
            <person name="Desvignes T."/>
            <person name="Floi Bucao C."/>
            <person name="Jouanno E."/>
            <person name="Wen M."/>
            <person name="Mejri S."/>
            <person name="Dirks R."/>
            <person name="Jansen H."/>
            <person name="Henkel C."/>
            <person name="Chen W.J."/>
            <person name="Zahm M."/>
            <person name="Cabau C."/>
            <person name="Klopp C."/>
            <person name="Thompson A.W."/>
            <person name="Robinson-Rechavi M."/>
            <person name="Braasch I."/>
            <person name="Lecointre G."/>
            <person name="Bobe J."/>
            <person name="Postlethwait J.H."/>
            <person name="Berthelot C."/>
            <person name="Roest Crollius H."/>
            <person name="Guiguen Y."/>
        </authorList>
    </citation>
    <scope>NUCLEOTIDE SEQUENCE</scope>
    <source>
        <strain evidence="2">WJC10195</strain>
    </source>
</reference>
<dbReference type="Proteomes" id="UP001152622">
    <property type="component" value="Chromosome 2"/>
</dbReference>
<feature type="region of interest" description="Disordered" evidence="1">
    <location>
        <begin position="63"/>
        <end position="84"/>
    </location>
</feature>
<accession>A0A9Q1G1X7</accession>
<name>A0A9Q1G1X7_SYNKA</name>
<sequence>MNLEQGPGMPRARDRCPHHGVRIPWPMEWHAGVPLWVPYQDQELTTLGLVVHPEGDLALTVSQPTAAPQDMATSDWGSQCKSYD</sequence>
<proteinExistence type="predicted"/>
<gene>
    <name evidence="2" type="ORF">SKAU_G00040320</name>
</gene>
<evidence type="ECO:0000313" key="3">
    <source>
        <dbReference type="Proteomes" id="UP001152622"/>
    </source>
</evidence>
<dbReference type="EMBL" id="JAINUF010000002">
    <property type="protein sequence ID" value="KAJ8373452.1"/>
    <property type="molecule type" value="Genomic_DNA"/>
</dbReference>
<keyword evidence="3" id="KW-1185">Reference proteome</keyword>
<comment type="caution">
    <text evidence="2">The sequence shown here is derived from an EMBL/GenBank/DDBJ whole genome shotgun (WGS) entry which is preliminary data.</text>
</comment>
<evidence type="ECO:0000256" key="1">
    <source>
        <dbReference type="SAM" id="MobiDB-lite"/>
    </source>
</evidence>
<organism evidence="2 3">
    <name type="scientific">Synaphobranchus kaupii</name>
    <name type="common">Kaup's arrowtooth eel</name>
    <dbReference type="NCBI Taxonomy" id="118154"/>
    <lineage>
        <taxon>Eukaryota</taxon>
        <taxon>Metazoa</taxon>
        <taxon>Chordata</taxon>
        <taxon>Craniata</taxon>
        <taxon>Vertebrata</taxon>
        <taxon>Euteleostomi</taxon>
        <taxon>Actinopterygii</taxon>
        <taxon>Neopterygii</taxon>
        <taxon>Teleostei</taxon>
        <taxon>Anguilliformes</taxon>
        <taxon>Synaphobranchidae</taxon>
        <taxon>Synaphobranchus</taxon>
    </lineage>
</organism>
<protein>
    <submittedName>
        <fullName evidence="2">Uncharacterized protein</fullName>
    </submittedName>
</protein>
<dbReference type="AlphaFoldDB" id="A0A9Q1G1X7"/>